<comment type="subcellular location">
    <subcellularLocation>
        <location evidence="4">Cell membrane</location>
        <topology evidence="4">Multi-pass membrane protein</topology>
    </subcellularLocation>
</comment>
<dbReference type="RefSeq" id="WP_141790123.1">
    <property type="nucleotide sequence ID" value="NZ_BAAAKX010000008.1"/>
</dbReference>
<dbReference type="EMBL" id="VFOQ01000002">
    <property type="protein sequence ID" value="TQL56736.1"/>
    <property type="molecule type" value="Genomic_DNA"/>
</dbReference>
<keyword evidence="23" id="KW-0472">Membrane</keyword>
<keyword evidence="13" id="KW-0067">ATP-binding</keyword>
<evidence type="ECO:0000256" key="9">
    <source>
        <dbReference type="ARBA" id="ARBA00022692"/>
    </source>
</evidence>
<evidence type="ECO:0000256" key="11">
    <source>
        <dbReference type="ARBA" id="ARBA00022777"/>
    </source>
</evidence>
<dbReference type="SUPFAM" id="SSF47384">
    <property type="entry name" value="Homodimeric domain of signal transducing histidine kinase"/>
    <property type="match status" value="1"/>
</dbReference>
<keyword evidence="14" id="KW-0460">Magnesium</keyword>
<evidence type="ECO:0000256" key="21">
    <source>
        <dbReference type="ARBA" id="ARBA00040454"/>
    </source>
</evidence>
<dbReference type="FunFam" id="1.10.287.130:FF:000001">
    <property type="entry name" value="Two-component sensor histidine kinase"/>
    <property type="match status" value="1"/>
</dbReference>
<dbReference type="PANTHER" id="PTHR44936:SF9">
    <property type="entry name" value="SENSOR PROTEIN CREC"/>
    <property type="match status" value="1"/>
</dbReference>
<dbReference type="InterPro" id="IPR003594">
    <property type="entry name" value="HATPase_dom"/>
</dbReference>
<feature type="transmembrane region" description="Helical" evidence="23">
    <location>
        <begin position="160"/>
        <end position="178"/>
    </location>
</feature>
<evidence type="ECO:0000256" key="16">
    <source>
        <dbReference type="ARBA" id="ARBA00022989"/>
    </source>
</evidence>
<dbReference type="InterPro" id="IPR003660">
    <property type="entry name" value="HAMP_dom"/>
</dbReference>
<dbReference type="Pfam" id="PF02518">
    <property type="entry name" value="HATPase_c"/>
    <property type="match status" value="1"/>
</dbReference>
<dbReference type="SUPFAM" id="SSF55874">
    <property type="entry name" value="ATPase domain of HSP90 chaperone/DNA topoisomerase II/histidine kinase"/>
    <property type="match status" value="1"/>
</dbReference>
<dbReference type="Gene3D" id="3.30.565.10">
    <property type="entry name" value="Histidine kinase-like ATPase, C-terminal domain"/>
    <property type="match status" value="1"/>
</dbReference>
<evidence type="ECO:0000256" key="14">
    <source>
        <dbReference type="ARBA" id="ARBA00022842"/>
    </source>
</evidence>
<dbReference type="GO" id="GO:0000155">
    <property type="term" value="F:phosphorelay sensor kinase activity"/>
    <property type="evidence" value="ECO:0007669"/>
    <property type="project" value="InterPro"/>
</dbReference>
<dbReference type="PRINTS" id="PR00344">
    <property type="entry name" value="BCTRLSENSOR"/>
</dbReference>
<evidence type="ECO:0000256" key="4">
    <source>
        <dbReference type="ARBA" id="ARBA00004651"/>
    </source>
</evidence>
<evidence type="ECO:0000256" key="13">
    <source>
        <dbReference type="ARBA" id="ARBA00022840"/>
    </source>
</evidence>
<evidence type="ECO:0000256" key="10">
    <source>
        <dbReference type="ARBA" id="ARBA00022741"/>
    </source>
</evidence>
<comment type="cofactor">
    <cofactor evidence="3">
        <name>Mg(2+)</name>
        <dbReference type="ChEBI" id="CHEBI:18420"/>
    </cofactor>
</comment>
<comment type="cofactor">
    <cofactor evidence="2">
        <name>Mn(2+)</name>
        <dbReference type="ChEBI" id="CHEBI:29035"/>
    </cofactor>
</comment>
<organism evidence="26 27">
    <name type="scientific">Oryzihumus leptocrescens</name>
    <dbReference type="NCBI Taxonomy" id="297536"/>
    <lineage>
        <taxon>Bacteria</taxon>
        <taxon>Bacillati</taxon>
        <taxon>Actinomycetota</taxon>
        <taxon>Actinomycetes</taxon>
        <taxon>Micrococcales</taxon>
        <taxon>Intrasporangiaceae</taxon>
        <taxon>Oryzihumus</taxon>
    </lineage>
</organism>
<keyword evidence="9 23" id="KW-0812">Transmembrane</keyword>
<keyword evidence="17" id="KW-0902">Two-component regulatory system</keyword>
<dbReference type="InterPro" id="IPR036097">
    <property type="entry name" value="HisK_dim/P_sf"/>
</dbReference>
<evidence type="ECO:0000256" key="18">
    <source>
        <dbReference type="ARBA" id="ARBA00023016"/>
    </source>
</evidence>
<dbReference type="Proteomes" id="UP000319514">
    <property type="component" value="Unassembled WGS sequence"/>
</dbReference>
<dbReference type="EC" id="2.7.13.3" evidence="5"/>
<keyword evidence="19" id="KW-0843">Virulence</keyword>
<comment type="caution">
    <text evidence="26">The sequence shown here is derived from an EMBL/GenBank/DDBJ whole genome shotgun (WGS) entry which is preliminary data.</text>
</comment>
<evidence type="ECO:0000259" key="25">
    <source>
        <dbReference type="PROSITE" id="PS50885"/>
    </source>
</evidence>
<keyword evidence="15" id="KW-0904">Protein phosphatase</keyword>
<evidence type="ECO:0000256" key="19">
    <source>
        <dbReference type="ARBA" id="ARBA00023026"/>
    </source>
</evidence>
<feature type="domain" description="Histidine kinase" evidence="24">
    <location>
        <begin position="239"/>
        <end position="460"/>
    </location>
</feature>
<keyword evidence="16 23" id="KW-1133">Transmembrane helix</keyword>
<evidence type="ECO:0000256" key="3">
    <source>
        <dbReference type="ARBA" id="ARBA00001946"/>
    </source>
</evidence>
<evidence type="ECO:0000259" key="24">
    <source>
        <dbReference type="PROSITE" id="PS50109"/>
    </source>
</evidence>
<comment type="catalytic activity">
    <reaction evidence="1">
        <text>ATP + protein L-histidine = ADP + protein N-phospho-L-histidine.</text>
        <dbReference type="EC" id="2.7.13.3"/>
    </reaction>
</comment>
<dbReference type="PANTHER" id="PTHR44936">
    <property type="entry name" value="SENSOR PROTEIN CREC"/>
    <property type="match status" value="1"/>
</dbReference>
<keyword evidence="18" id="KW-0346">Stress response</keyword>
<evidence type="ECO:0000256" key="5">
    <source>
        <dbReference type="ARBA" id="ARBA00012438"/>
    </source>
</evidence>
<evidence type="ECO:0000256" key="22">
    <source>
        <dbReference type="ARBA" id="ARBA00041776"/>
    </source>
</evidence>
<reference evidence="26 27" key="1">
    <citation type="submission" date="2019-06" db="EMBL/GenBank/DDBJ databases">
        <title>Sequencing the genomes of 1000 actinobacteria strains.</title>
        <authorList>
            <person name="Klenk H.-P."/>
        </authorList>
    </citation>
    <scope>NUCLEOTIDE SEQUENCE [LARGE SCALE GENOMIC DNA]</scope>
    <source>
        <strain evidence="26 27">DSM 18082</strain>
    </source>
</reference>
<dbReference type="Gene3D" id="1.10.287.130">
    <property type="match status" value="1"/>
</dbReference>
<dbReference type="InterPro" id="IPR005467">
    <property type="entry name" value="His_kinase_dom"/>
</dbReference>
<dbReference type="InterPro" id="IPR050980">
    <property type="entry name" value="2C_sensor_his_kinase"/>
</dbReference>
<accession>A0A542Z8R4</accession>
<dbReference type="SMART" id="SM00304">
    <property type="entry name" value="HAMP"/>
    <property type="match status" value="1"/>
</dbReference>
<protein>
    <recommendedName>
        <fullName evidence="21">Signal transduction histidine-protein kinase/phosphatase MprB</fullName>
        <ecNumber evidence="5">2.7.13.3</ecNumber>
    </recommendedName>
    <alternativeName>
        <fullName evidence="22">Mycobacterial persistence regulator B</fullName>
    </alternativeName>
</protein>
<evidence type="ECO:0000256" key="7">
    <source>
        <dbReference type="ARBA" id="ARBA00022553"/>
    </source>
</evidence>
<name>A0A542Z8R4_9MICO</name>
<dbReference type="GO" id="GO:0005524">
    <property type="term" value="F:ATP binding"/>
    <property type="evidence" value="ECO:0007669"/>
    <property type="project" value="UniProtKB-KW"/>
</dbReference>
<evidence type="ECO:0000256" key="2">
    <source>
        <dbReference type="ARBA" id="ARBA00001936"/>
    </source>
</evidence>
<dbReference type="SMART" id="SM00387">
    <property type="entry name" value="HATPase_c"/>
    <property type="match status" value="1"/>
</dbReference>
<gene>
    <name evidence="26" type="ORF">FB474_3497</name>
</gene>
<dbReference type="InterPro" id="IPR003661">
    <property type="entry name" value="HisK_dim/P_dom"/>
</dbReference>
<dbReference type="Gene3D" id="6.10.340.10">
    <property type="match status" value="1"/>
</dbReference>
<keyword evidence="6" id="KW-1003">Cell membrane</keyword>
<sequence>MSRSRGSLARQISLLAVAVAVVTAVVAGALAVGLARQSNELAARGVLARLADAADTAADTGVTAQAGQVRARRTLSALHVEFATVSRAGRVVGTSRLAGDALTPQDVSRLLAGGSVSARRLVDGIPVLLEARSTPAGGIALVQPRGAALAAGEQAIRRTVLALVVAAAAGIALSVLLARRLARPLRRTADAAHQLAGGRRDVVVAAEGPAEVAEVADAVTTLARALSRSEARQREFLLSVSHELRTPLTAITGYAESLAEGVVPSEEAPRVGAVMLGESERLGRLVHDLLDLARLGAEQFRVELVPADLTAMARDAAGVWDARCAAAGVRFAAELPAGPVVAVTDAARVRQVLDGLLENALRVTPAGAPIVLAVRPEPGPHGGVVVAEVRDGGPGLAPDDLPVAFEPSALYDRYRGVRQVGTGLGLAIVHGLVTRLGGSVEAGHAPEGGARFTVRLPAPGHG</sequence>
<evidence type="ECO:0000256" key="20">
    <source>
        <dbReference type="ARBA" id="ARBA00023211"/>
    </source>
</evidence>
<dbReference type="Pfam" id="PF00512">
    <property type="entry name" value="HisKA"/>
    <property type="match status" value="1"/>
</dbReference>
<evidence type="ECO:0000256" key="1">
    <source>
        <dbReference type="ARBA" id="ARBA00000085"/>
    </source>
</evidence>
<dbReference type="InterPro" id="IPR004358">
    <property type="entry name" value="Sig_transdc_His_kin-like_C"/>
</dbReference>
<keyword evidence="12" id="KW-0378">Hydrolase</keyword>
<dbReference type="InterPro" id="IPR036890">
    <property type="entry name" value="HATPase_C_sf"/>
</dbReference>
<evidence type="ECO:0000313" key="26">
    <source>
        <dbReference type="EMBL" id="TQL56736.1"/>
    </source>
</evidence>
<keyword evidence="11 26" id="KW-0418">Kinase</keyword>
<evidence type="ECO:0000256" key="12">
    <source>
        <dbReference type="ARBA" id="ARBA00022801"/>
    </source>
</evidence>
<dbReference type="PROSITE" id="PS50109">
    <property type="entry name" value="HIS_KIN"/>
    <property type="match status" value="1"/>
</dbReference>
<keyword evidence="20" id="KW-0464">Manganese</keyword>
<evidence type="ECO:0000256" key="17">
    <source>
        <dbReference type="ARBA" id="ARBA00023012"/>
    </source>
</evidence>
<keyword evidence="10" id="KW-0547">Nucleotide-binding</keyword>
<proteinExistence type="predicted"/>
<evidence type="ECO:0000256" key="23">
    <source>
        <dbReference type="SAM" id="Phobius"/>
    </source>
</evidence>
<evidence type="ECO:0000256" key="6">
    <source>
        <dbReference type="ARBA" id="ARBA00022475"/>
    </source>
</evidence>
<dbReference type="Pfam" id="PF00672">
    <property type="entry name" value="HAMP"/>
    <property type="match status" value="1"/>
</dbReference>
<evidence type="ECO:0000313" key="27">
    <source>
        <dbReference type="Proteomes" id="UP000319514"/>
    </source>
</evidence>
<dbReference type="SMART" id="SM00388">
    <property type="entry name" value="HisKA"/>
    <property type="match status" value="1"/>
</dbReference>
<dbReference type="OrthoDB" id="3190394at2"/>
<dbReference type="GO" id="GO:0004721">
    <property type="term" value="F:phosphoprotein phosphatase activity"/>
    <property type="evidence" value="ECO:0007669"/>
    <property type="project" value="UniProtKB-KW"/>
</dbReference>
<dbReference type="GO" id="GO:0005886">
    <property type="term" value="C:plasma membrane"/>
    <property type="evidence" value="ECO:0007669"/>
    <property type="project" value="UniProtKB-SubCell"/>
</dbReference>
<keyword evidence="27" id="KW-1185">Reference proteome</keyword>
<dbReference type="AlphaFoldDB" id="A0A542Z8R4"/>
<keyword evidence="8" id="KW-0808">Transferase</keyword>
<dbReference type="SUPFAM" id="SSF158472">
    <property type="entry name" value="HAMP domain-like"/>
    <property type="match status" value="1"/>
</dbReference>
<evidence type="ECO:0000256" key="15">
    <source>
        <dbReference type="ARBA" id="ARBA00022912"/>
    </source>
</evidence>
<keyword evidence="7" id="KW-0597">Phosphoprotein</keyword>
<dbReference type="CDD" id="cd00082">
    <property type="entry name" value="HisKA"/>
    <property type="match status" value="1"/>
</dbReference>
<dbReference type="PROSITE" id="PS50885">
    <property type="entry name" value="HAMP"/>
    <property type="match status" value="1"/>
</dbReference>
<evidence type="ECO:0000256" key="8">
    <source>
        <dbReference type="ARBA" id="ARBA00022679"/>
    </source>
</evidence>
<feature type="domain" description="HAMP" evidence="25">
    <location>
        <begin position="179"/>
        <end position="231"/>
    </location>
</feature>